<reference evidence="2 3" key="1">
    <citation type="submission" date="2015-11" db="EMBL/GenBank/DDBJ databases">
        <title>Genomic analysis of 38 Legionella species identifies large and diverse effector repertoires.</title>
        <authorList>
            <person name="Burstein D."/>
            <person name="Amaro F."/>
            <person name="Zusman T."/>
            <person name="Lifshitz Z."/>
            <person name="Cohen O."/>
            <person name="Gilbert J.A."/>
            <person name="Pupko T."/>
            <person name="Shuman H.A."/>
            <person name="Segal G."/>
        </authorList>
    </citation>
    <scope>NUCLEOTIDE SEQUENCE [LARGE SCALE GENOMIC DNA]</scope>
    <source>
        <strain evidence="2 3">ATCC 49505</strain>
    </source>
</reference>
<evidence type="ECO:0000256" key="1">
    <source>
        <dbReference type="SAM" id="SignalP"/>
    </source>
</evidence>
<feature type="signal peptide" evidence="1">
    <location>
        <begin position="1"/>
        <end position="21"/>
    </location>
</feature>
<feature type="chain" id="PRO_5006914848" evidence="1">
    <location>
        <begin position="22"/>
        <end position="1200"/>
    </location>
</feature>
<dbReference type="InterPro" id="IPR011990">
    <property type="entry name" value="TPR-like_helical_dom_sf"/>
</dbReference>
<comment type="caution">
    <text evidence="2">The sequence shown here is derived from an EMBL/GenBank/DDBJ whole genome shotgun (WGS) entry which is preliminary data.</text>
</comment>
<dbReference type="STRING" id="45068.Llon_1657"/>
<name>A0A0W0VJL0_9GAMM</name>
<proteinExistence type="predicted"/>
<dbReference type="InterPro" id="IPR006597">
    <property type="entry name" value="Sel1-like"/>
</dbReference>
<dbReference type="AlphaFoldDB" id="A0A0W0VJL0"/>
<keyword evidence="3" id="KW-1185">Reference proteome</keyword>
<dbReference type="PATRIC" id="fig|45068.5.peg.1797"/>
<dbReference type="InterPro" id="IPR050767">
    <property type="entry name" value="Sel1_AlgK"/>
</dbReference>
<evidence type="ECO:0000313" key="3">
    <source>
        <dbReference type="Proteomes" id="UP000054997"/>
    </source>
</evidence>
<dbReference type="SMART" id="SM00671">
    <property type="entry name" value="SEL1"/>
    <property type="match status" value="21"/>
</dbReference>
<dbReference type="SUPFAM" id="SSF81901">
    <property type="entry name" value="HCP-like"/>
    <property type="match status" value="6"/>
</dbReference>
<organism evidence="2 3">
    <name type="scientific">Legionella londiniensis</name>
    <dbReference type="NCBI Taxonomy" id="45068"/>
    <lineage>
        <taxon>Bacteria</taxon>
        <taxon>Pseudomonadati</taxon>
        <taxon>Pseudomonadota</taxon>
        <taxon>Gammaproteobacteria</taxon>
        <taxon>Legionellales</taxon>
        <taxon>Legionellaceae</taxon>
        <taxon>Legionella</taxon>
    </lineage>
</organism>
<dbReference type="Pfam" id="PF08238">
    <property type="entry name" value="Sel1"/>
    <property type="match status" value="20"/>
</dbReference>
<accession>A0A0W0VJL0</accession>
<dbReference type="Gene3D" id="1.25.40.10">
    <property type="entry name" value="Tetratricopeptide repeat domain"/>
    <property type="match status" value="5"/>
</dbReference>
<dbReference type="PANTHER" id="PTHR11102">
    <property type="entry name" value="SEL-1-LIKE PROTEIN"/>
    <property type="match status" value="1"/>
</dbReference>
<dbReference type="Proteomes" id="UP000054997">
    <property type="component" value="Unassembled WGS sequence"/>
</dbReference>
<dbReference type="RefSeq" id="WP_058529650.1">
    <property type="nucleotide sequence ID" value="NZ_CAAAHZ010000010.1"/>
</dbReference>
<dbReference type="OrthoDB" id="6114904at2"/>
<protein>
    <submittedName>
        <fullName evidence="2">Enhanced entry protein EnhC</fullName>
    </submittedName>
</protein>
<gene>
    <name evidence="2" type="primary">enhC</name>
    <name evidence="2" type="ORF">Llon_1657</name>
</gene>
<keyword evidence="1" id="KW-0732">Signal</keyword>
<dbReference type="EMBL" id="LNYK01000026">
    <property type="protein sequence ID" value="KTD20304.1"/>
    <property type="molecule type" value="Genomic_DNA"/>
</dbReference>
<evidence type="ECO:0000313" key="2">
    <source>
        <dbReference type="EMBL" id="KTD20304.1"/>
    </source>
</evidence>
<dbReference type="PANTHER" id="PTHR11102:SF160">
    <property type="entry name" value="ERAD-ASSOCIATED E3 UBIQUITIN-PROTEIN LIGASE COMPONENT HRD3"/>
    <property type="match status" value="1"/>
</dbReference>
<sequence length="1200" mass="135974">MKSLMPWFCLAAATSMQVAFAGEGLDAYRLGNYDKAANQLTQNNKKDPVIDYYLGRMRLYGYGELKNDILALRHFKEAAERGFLPAQNIMARYALLKENNPEKALYWFQKAADSDDTAAQLYCAAAYIFGFGTKKNPGFARRYYIAAAKSGDPIAQYTLAEHFLESRHRSNHKLGLIWLEKSVEQGNPLAELKLGELYARGIHVKKDLDKAISLMKLAANQNYWPAAFALGDLVKEQKAYPEAKEWYLKAATHGFLPAQFALAELYLNPETPFHDTHEGYLWMLKAAQNNYEKAQLALSKFYSEGKVVPQDEHLAKEWQKMALQTAQGETSNAKIQAINWLTNGKKNSFADSDYQLKGIFSAWKNPNALKENNYNPAPEMDVITRESLYKPDFVMTDPKQIDISEYYDALAASLGKTKGSEAGFPRYAFDSSRLILPIKPLLPESYSITYRQDEPLYPAINEEQEFDVLYYFSEQEVKPERRALFDEVFEKAILGNAEAQFRLGQMYEQGIEVEKNIDKAMKYYFLAAEQEDTRAEYNLGLLFLEGKEMKPDHKVALGFLMEAAFKGNDHAEYALAKIYEQGYRNADGEEVIAPDKEQALDMYYLAAANQYGPAQYRLAEILVREKPQDISVAAKKERKQLIKKLYQGAVHGEVQEAALPLAFFNAMEKDKHKQAQALQAAKLEAGKGNGHAALLLGLLYDRGIAVERNPSEALYWYQQGELNPVSAFILGTYYSKGDGINKDLAKGKMLLQQAADQGFAYANLNLAILKKQQNEDFVDELDKARSLGNSKAGLLMADYYLSLAGDDEQMKAARHIYQYFAEKGDKEAQLKLAYMYEQGLGGAADMNEAEKWYLSAALQNQPIAQYLLARFYQLGKQGSYPDYAKAREWYEKAQNQYSPASVALGFIADTVEDNYQEAKVAYQKAVKQENPIGAYNLALIYELGKGNPVDYERAKQLYYQAARLNHSQAMVQLAGIYFNGLAGPRDEQKALHWYKKAAKQGNRDALYQLGLLSETGVATKLDFKEAVNYYQGAAKLGNAKAILALARMYQYGLGVKKDSELAKKMYEELASHNNPYAQYQLALFYYDAGADERQLEKTRELLLLAQKNGSQQAQRALQWLEAQSKERLSYIEPVILNQTLVMADRPADLMYLDALNEWNRGDEALSRRILNRIMREFPHYIPAKRAYEQLHQKTSSGIFS</sequence>